<keyword evidence="3" id="KW-1185">Reference proteome</keyword>
<dbReference type="AlphaFoldDB" id="A0AAV6TRE6"/>
<gene>
    <name evidence="2" type="ORF">JTE90_010933</name>
</gene>
<dbReference type="PANTHER" id="PTHR33198:SF20">
    <property type="entry name" value="RETROTRANSPOSON GAG DOMAIN-CONTAINING PROTEIN"/>
    <property type="match status" value="1"/>
</dbReference>
<protein>
    <recommendedName>
        <fullName evidence="1">Retrotransposon gag domain-containing protein</fullName>
    </recommendedName>
</protein>
<evidence type="ECO:0000313" key="2">
    <source>
        <dbReference type="EMBL" id="KAG8174306.1"/>
    </source>
</evidence>
<dbReference type="PANTHER" id="PTHR33198">
    <property type="entry name" value="ANK_REP_REGION DOMAIN-CONTAINING PROTEIN-RELATED"/>
    <property type="match status" value="1"/>
</dbReference>
<organism evidence="2 3">
    <name type="scientific">Oedothorax gibbosus</name>
    <dbReference type="NCBI Taxonomy" id="931172"/>
    <lineage>
        <taxon>Eukaryota</taxon>
        <taxon>Metazoa</taxon>
        <taxon>Ecdysozoa</taxon>
        <taxon>Arthropoda</taxon>
        <taxon>Chelicerata</taxon>
        <taxon>Arachnida</taxon>
        <taxon>Araneae</taxon>
        <taxon>Araneomorphae</taxon>
        <taxon>Entelegynae</taxon>
        <taxon>Araneoidea</taxon>
        <taxon>Linyphiidae</taxon>
        <taxon>Erigoninae</taxon>
        <taxon>Oedothorax</taxon>
    </lineage>
</organism>
<comment type="caution">
    <text evidence="2">The sequence shown here is derived from an EMBL/GenBank/DDBJ whole genome shotgun (WGS) entry which is preliminary data.</text>
</comment>
<dbReference type="InterPro" id="IPR005162">
    <property type="entry name" value="Retrotrans_gag_dom"/>
</dbReference>
<accession>A0AAV6TRE6</accession>
<evidence type="ECO:0000313" key="3">
    <source>
        <dbReference type="Proteomes" id="UP000827092"/>
    </source>
</evidence>
<feature type="domain" description="Retrotransposon gag" evidence="1">
    <location>
        <begin position="60"/>
        <end position="128"/>
    </location>
</feature>
<evidence type="ECO:0000259" key="1">
    <source>
        <dbReference type="Pfam" id="PF03732"/>
    </source>
</evidence>
<dbReference type="CDD" id="cd05481">
    <property type="entry name" value="retropepsin_like_LTR_1"/>
    <property type="match status" value="1"/>
</dbReference>
<reference evidence="2 3" key="1">
    <citation type="journal article" date="2022" name="Nat. Ecol. Evol.">
        <title>A masculinizing supergene underlies an exaggerated male reproductive morph in a spider.</title>
        <authorList>
            <person name="Hendrickx F."/>
            <person name="De Corte Z."/>
            <person name="Sonet G."/>
            <person name="Van Belleghem S.M."/>
            <person name="Kostlbacher S."/>
            <person name="Vangestel C."/>
        </authorList>
    </citation>
    <scope>NUCLEOTIDE SEQUENCE [LARGE SCALE GENOMIC DNA]</scope>
    <source>
        <strain evidence="2">W744_W776</strain>
    </source>
</reference>
<name>A0AAV6TRE6_9ARAC</name>
<sequence length="417" mass="47655">MADMKSPSSMRLEGNVAENWAKFKQRFTFYLEATEKTSKPDKTKVALLLGIMGEDCIEIYNNFKLSDEDSQKFDTVIDRFDKHFAPSTNTVIARYKFFNCRQQPSESIDSFINNLKTLAKDCKFEDQEESLVRDLLIMGIKDVNVKEKLLIDSELNLDKAINYCRAKETSQNEIKLMQEGGNSLKTEINAVKYNKKNTKPMGNKDSFKKDTFKKGTKFTKKNDQTKTCQKCLTKHDFGQCPAWGKKCHGCQKLNHFYKACKNKRVQEIVNSDNNSDGETFQLESIVCQVQSQKSEWKETVMVNGDTKVCFKVDSGAEVNILPAKKLNEFKFKVDLSKTNKTLKSYTGHNLKVIGTCKLKCKIGKQSKLLEFYVVDQNANALFGLEASECLGLINRNNFKQVNIISSNDIIKEYQDVN</sequence>
<dbReference type="EMBL" id="JAFNEN010001257">
    <property type="protein sequence ID" value="KAG8174306.1"/>
    <property type="molecule type" value="Genomic_DNA"/>
</dbReference>
<proteinExistence type="predicted"/>
<dbReference type="InterPro" id="IPR021109">
    <property type="entry name" value="Peptidase_aspartic_dom_sf"/>
</dbReference>
<dbReference type="Pfam" id="PF03732">
    <property type="entry name" value="Retrotrans_gag"/>
    <property type="match status" value="1"/>
</dbReference>
<dbReference type="Proteomes" id="UP000827092">
    <property type="component" value="Unassembled WGS sequence"/>
</dbReference>
<dbReference type="Gene3D" id="2.40.70.10">
    <property type="entry name" value="Acid Proteases"/>
    <property type="match status" value="1"/>
</dbReference>